<feature type="region of interest" description="Disordered" evidence="1">
    <location>
        <begin position="86"/>
        <end position="119"/>
    </location>
</feature>
<organism evidence="2 3">
    <name type="scientific">Ramazzottius varieornatus</name>
    <name type="common">Water bear</name>
    <name type="synonym">Tardigrade</name>
    <dbReference type="NCBI Taxonomy" id="947166"/>
    <lineage>
        <taxon>Eukaryota</taxon>
        <taxon>Metazoa</taxon>
        <taxon>Ecdysozoa</taxon>
        <taxon>Tardigrada</taxon>
        <taxon>Eutardigrada</taxon>
        <taxon>Parachela</taxon>
        <taxon>Hypsibioidea</taxon>
        <taxon>Ramazzottiidae</taxon>
        <taxon>Ramazzottius</taxon>
    </lineage>
</organism>
<proteinExistence type="predicted"/>
<dbReference type="EMBL" id="BDGG01000002">
    <property type="protein sequence ID" value="GAU94200.1"/>
    <property type="molecule type" value="Genomic_DNA"/>
</dbReference>
<dbReference type="AlphaFoldDB" id="A0A1D1V025"/>
<protein>
    <submittedName>
        <fullName evidence="2">Uncharacterized protein</fullName>
    </submittedName>
</protein>
<gene>
    <name evidence="2" type="primary">RvY_06022-1</name>
    <name evidence="2" type="synonym">RvY_06022.1</name>
    <name evidence="2" type="ORF">RvY_06022</name>
</gene>
<feature type="region of interest" description="Disordered" evidence="1">
    <location>
        <begin position="1"/>
        <end position="29"/>
    </location>
</feature>
<comment type="caution">
    <text evidence="2">The sequence shown here is derived from an EMBL/GenBank/DDBJ whole genome shotgun (WGS) entry which is preliminary data.</text>
</comment>
<accession>A0A1D1V025</accession>
<sequence>MASLSGNGHRTNRSVRAWNDCKAPNKEGNFTRKHSAETIHCSESGQLVLFLVSLFPRGKHQTIVPSFSSTQDSIVSSFFEPSLVHRRIPQKNEEPQARPSCQESAKETLITAKINKRGR</sequence>
<reference evidence="2 3" key="1">
    <citation type="journal article" date="2016" name="Nat. Commun.">
        <title>Extremotolerant tardigrade genome and improved radiotolerance of human cultured cells by tardigrade-unique protein.</title>
        <authorList>
            <person name="Hashimoto T."/>
            <person name="Horikawa D.D."/>
            <person name="Saito Y."/>
            <person name="Kuwahara H."/>
            <person name="Kozuka-Hata H."/>
            <person name="Shin-I T."/>
            <person name="Minakuchi Y."/>
            <person name="Ohishi K."/>
            <person name="Motoyama A."/>
            <person name="Aizu T."/>
            <person name="Enomoto A."/>
            <person name="Kondo K."/>
            <person name="Tanaka S."/>
            <person name="Hara Y."/>
            <person name="Koshikawa S."/>
            <person name="Sagara H."/>
            <person name="Miura T."/>
            <person name="Yokobori S."/>
            <person name="Miyagawa K."/>
            <person name="Suzuki Y."/>
            <person name="Kubo T."/>
            <person name="Oyama M."/>
            <person name="Kohara Y."/>
            <person name="Fujiyama A."/>
            <person name="Arakawa K."/>
            <person name="Katayama T."/>
            <person name="Toyoda A."/>
            <person name="Kunieda T."/>
        </authorList>
    </citation>
    <scope>NUCLEOTIDE SEQUENCE [LARGE SCALE GENOMIC DNA]</scope>
    <source>
        <strain evidence="2 3">YOKOZUNA-1</strain>
    </source>
</reference>
<keyword evidence="3" id="KW-1185">Reference proteome</keyword>
<dbReference type="Proteomes" id="UP000186922">
    <property type="component" value="Unassembled WGS sequence"/>
</dbReference>
<name>A0A1D1V025_RAMVA</name>
<evidence type="ECO:0000256" key="1">
    <source>
        <dbReference type="SAM" id="MobiDB-lite"/>
    </source>
</evidence>
<evidence type="ECO:0000313" key="2">
    <source>
        <dbReference type="EMBL" id="GAU94200.1"/>
    </source>
</evidence>
<evidence type="ECO:0000313" key="3">
    <source>
        <dbReference type="Proteomes" id="UP000186922"/>
    </source>
</evidence>